<keyword evidence="6" id="KW-0131">Cell cycle</keyword>
<feature type="compositionally biased region" description="Low complexity" evidence="8">
    <location>
        <begin position="152"/>
        <end position="163"/>
    </location>
</feature>
<dbReference type="SMART" id="SM00320">
    <property type="entry name" value="WD40"/>
    <property type="match status" value="7"/>
</dbReference>
<feature type="compositionally biased region" description="Basic residues" evidence="8">
    <location>
        <begin position="126"/>
        <end position="135"/>
    </location>
</feature>
<comment type="caution">
    <text evidence="10">The sequence shown here is derived from an EMBL/GenBank/DDBJ whole genome shotgun (WGS) entry which is preliminary data.</text>
</comment>
<protein>
    <recommendedName>
        <fullName evidence="9">CDC20/Fizzy WD40 domain-containing protein</fullName>
    </recommendedName>
</protein>
<name>A0A8H4UM23_9HYPO</name>
<evidence type="ECO:0000259" key="9">
    <source>
        <dbReference type="Pfam" id="PF24807"/>
    </source>
</evidence>
<dbReference type="Proteomes" id="UP000635477">
    <property type="component" value="Unassembled WGS sequence"/>
</dbReference>
<dbReference type="EMBL" id="JABEYC010000320">
    <property type="protein sequence ID" value="KAF4979074.1"/>
    <property type="molecule type" value="Genomic_DNA"/>
</dbReference>
<dbReference type="PANTHER" id="PTHR19918:SF8">
    <property type="entry name" value="FI02843P"/>
    <property type="match status" value="1"/>
</dbReference>
<comment type="similarity">
    <text evidence="1">Belongs to the WD repeat CDC20/Fizzy family.</text>
</comment>
<evidence type="ECO:0000256" key="3">
    <source>
        <dbReference type="ARBA" id="ARBA00022618"/>
    </source>
</evidence>
<evidence type="ECO:0000313" key="10">
    <source>
        <dbReference type="EMBL" id="KAF4979074.1"/>
    </source>
</evidence>
<dbReference type="AlphaFoldDB" id="A0A8H4UM23"/>
<feature type="compositionally biased region" description="Low complexity" evidence="8">
    <location>
        <begin position="108"/>
        <end position="125"/>
    </location>
</feature>
<dbReference type="Gene3D" id="2.130.10.10">
    <property type="entry name" value="YVTN repeat-like/Quinoprotein amine dehydrogenase"/>
    <property type="match status" value="1"/>
</dbReference>
<dbReference type="GO" id="GO:0005680">
    <property type="term" value="C:anaphase-promoting complex"/>
    <property type="evidence" value="ECO:0007669"/>
    <property type="project" value="TreeGrafter"/>
</dbReference>
<dbReference type="SUPFAM" id="SSF50978">
    <property type="entry name" value="WD40 repeat-like"/>
    <property type="match status" value="1"/>
</dbReference>
<keyword evidence="2 7" id="KW-0853">WD repeat</keyword>
<feature type="region of interest" description="Disordered" evidence="8">
    <location>
        <begin position="1"/>
        <end position="178"/>
    </location>
</feature>
<feature type="repeat" description="WD" evidence="7">
    <location>
        <begin position="408"/>
        <end position="443"/>
    </location>
</feature>
<keyword evidence="3" id="KW-0132">Cell division</keyword>
<evidence type="ECO:0000256" key="5">
    <source>
        <dbReference type="ARBA" id="ARBA00022776"/>
    </source>
</evidence>
<keyword evidence="11" id="KW-1185">Reference proteome</keyword>
<keyword evidence="5" id="KW-0498">Mitosis</keyword>
<keyword evidence="4" id="KW-0677">Repeat</keyword>
<dbReference type="PANTHER" id="PTHR19918">
    <property type="entry name" value="CELL DIVISION CYCLE 20 CDC20 FIZZY -RELATED"/>
    <property type="match status" value="1"/>
</dbReference>
<feature type="compositionally biased region" description="Polar residues" evidence="8">
    <location>
        <begin position="31"/>
        <end position="67"/>
    </location>
</feature>
<dbReference type="GO" id="GO:1990757">
    <property type="term" value="F:ubiquitin ligase activator activity"/>
    <property type="evidence" value="ECO:0007669"/>
    <property type="project" value="TreeGrafter"/>
</dbReference>
<accession>A0A8H4UM23</accession>
<reference evidence="10" key="2">
    <citation type="submission" date="2020-05" db="EMBL/GenBank/DDBJ databases">
        <authorList>
            <person name="Kim H.-S."/>
            <person name="Proctor R.H."/>
            <person name="Brown D.W."/>
        </authorList>
    </citation>
    <scope>NUCLEOTIDE SEQUENCE</scope>
    <source>
        <strain evidence="10">NRRL 22465</strain>
    </source>
</reference>
<sequence>MASAVVSTPLKSHKGLFSTRTAGGRMPLTPSPRQQSSKNNANLKSSPFTPERQSSNDFRASGRSTYGGNLMSHLVRSTSKPSQHRDSPKSNIARGVQTPRKALELGVSDFTLTGTGNTTKTPSSTKSKKSIRTKPAKTTLNYGGDRFIPNRGASSAIANAGSGKLDLSDRQRPKSSNAECSSVLSTAADEAMAALENLNINDDELDNYSRPSPNTVAYQDSLANACGVSLNTRILEFKPAAPESSKPIDLRQQYNRPLKSATSSSAQLRRRIATAPERVLDAPGLVDDYYLNLLDWSSNNQVAIGLERSVYVWSADEGNVSCLLETSPDTYVSSVKWSGDGAYVSVGMGTGEVQIWDVAEGQKIRSMFGHDTRVGVMGWNKHLLSTGARSGLVYNHDVRIAEHKVAELVSHTSEVCGLEWRSDGAQLATGGNDNLVSIWDARSLSVPKFTKTNHKAAVKALAWCPWNMNLLATGGGSYDRHIHFWNSTSGARVNSIDTGSQVTSLRWSPHHREIVSSSGFPDNSLSIWSYPSMVRTVEIPAHESRVLHSCLSPDGQMLATAAADESLKFWKIFEKKAGASAGIGASGASSKASMAKQMTIR</sequence>
<dbReference type="InterPro" id="IPR015943">
    <property type="entry name" value="WD40/YVTN_repeat-like_dom_sf"/>
</dbReference>
<evidence type="ECO:0000256" key="8">
    <source>
        <dbReference type="SAM" id="MobiDB-lite"/>
    </source>
</evidence>
<dbReference type="InterPro" id="IPR033010">
    <property type="entry name" value="Cdc20/Fizzy"/>
</dbReference>
<dbReference type="InterPro" id="IPR019775">
    <property type="entry name" value="WD40_repeat_CS"/>
</dbReference>
<evidence type="ECO:0000256" key="6">
    <source>
        <dbReference type="ARBA" id="ARBA00023306"/>
    </source>
</evidence>
<feature type="domain" description="CDC20/Fizzy WD40" evidence="9">
    <location>
        <begin position="280"/>
        <end position="570"/>
    </location>
</feature>
<reference evidence="10" key="1">
    <citation type="journal article" date="2020" name="BMC Genomics">
        <title>Correction to: Identification and distribution of gene clusters required for synthesis of sphingolipid metabolism inhibitors in diverse species of the filamentous fungus Fusarium.</title>
        <authorList>
            <person name="Kim H.S."/>
            <person name="Lohmar J.M."/>
            <person name="Busman M."/>
            <person name="Brown D.W."/>
            <person name="Naumann T.A."/>
            <person name="Divon H.H."/>
            <person name="Lysoe E."/>
            <person name="Uhlig S."/>
            <person name="Proctor R.H."/>
        </authorList>
    </citation>
    <scope>NUCLEOTIDE SEQUENCE</scope>
    <source>
        <strain evidence="10">NRRL 22465</strain>
    </source>
</reference>
<feature type="repeat" description="WD" evidence="7">
    <location>
        <begin position="539"/>
        <end position="572"/>
    </location>
</feature>
<feature type="repeat" description="WD" evidence="7">
    <location>
        <begin position="325"/>
        <end position="366"/>
    </location>
</feature>
<dbReference type="OrthoDB" id="10263272at2759"/>
<dbReference type="PROSITE" id="PS50294">
    <property type="entry name" value="WD_REPEATS_REGION"/>
    <property type="match status" value="2"/>
</dbReference>
<evidence type="ECO:0000256" key="4">
    <source>
        <dbReference type="ARBA" id="ARBA00022737"/>
    </source>
</evidence>
<dbReference type="GO" id="GO:0031145">
    <property type="term" value="P:anaphase-promoting complex-dependent catabolic process"/>
    <property type="evidence" value="ECO:0007669"/>
    <property type="project" value="TreeGrafter"/>
</dbReference>
<feature type="compositionally biased region" description="Polar residues" evidence="8">
    <location>
        <begin position="1"/>
        <end position="10"/>
    </location>
</feature>
<evidence type="ECO:0000313" key="11">
    <source>
        <dbReference type="Proteomes" id="UP000635477"/>
    </source>
</evidence>
<dbReference type="FunFam" id="2.130.10.10:FF:000098">
    <property type="entry name" value="WD repeat-containing protein slp1"/>
    <property type="match status" value="1"/>
</dbReference>
<dbReference type="InterPro" id="IPR036322">
    <property type="entry name" value="WD40_repeat_dom_sf"/>
</dbReference>
<gene>
    <name evidence="10" type="ORF">FZEAL_4659</name>
</gene>
<dbReference type="GO" id="GO:0010997">
    <property type="term" value="F:anaphase-promoting complex binding"/>
    <property type="evidence" value="ECO:0007669"/>
    <property type="project" value="InterPro"/>
</dbReference>
<evidence type="ECO:0000256" key="1">
    <source>
        <dbReference type="ARBA" id="ARBA00006445"/>
    </source>
</evidence>
<evidence type="ECO:0000256" key="2">
    <source>
        <dbReference type="ARBA" id="ARBA00022574"/>
    </source>
</evidence>
<dbReference type="GO" id="GO:1905786">
    <property type="term" value="P:positive regulation of anaphase-promoting complex-dependent catabolic process"/>
    <property type="evidence" value="ECO:0007669"/>
    <property type="project" value="TreeGrafter"/>
</dbReference>
<organism evidence="10 11">
    <name type="scientific">Fusarium zealandicum</name>
    <dbReference type="NCBI Taxonomy" id="1053134"/>
    <lineage>
        <taxon>Eukaryota</taxon>
        <taxon>Fungi</taxon>
        <taxon>Dikarya</taxon>
        <taxon>Ascomycota</taxon>
        <taxon>Pezizomycotina</taxon>
        <taxon>Sordariomycetes</taxon>
        <taxon>Hypocreomycetidae</taxon>
        <taxon>Hypocreales</taxon>
        <taxon>Nectriaceae</taxon>
        <taxon>Fusarium</taxon>
        <taxon>Fusarium staphyleae species complex</taxon>
    </lineage>
</organism>
<proteinExistence type="inferred from homology"/>
<dbReference type="PROSITE" id="PS00678">
    <property type="entry name" value="WD_REPEATS_1"/>
    <property type="match status" value="1"/>
</dbReference>
<dbReference type="InterPro" id="IPR056150">
    <property type="entry name" value="WD40_CDC20-Fz"/>
</dbReference>
<dbReference type="Pfam" id="PF24807">
    <property type="entry name" value="WD40_CDC20-Fz"/>
    <property type="match status" value="1"/>
</dbReference>
<dbReference type="PROSITE" id="PS50082">
    <property type="entry name" value="WD_REPEATS_2"/>
    <property type="match status" value="3"/>
</dbReference>
<dbReference type="GO" id="GO:0051301">
    <property type="term" value="P:cell division"/>
    <property type="evidence" value="ECO:0007669"/>
    <property type="project" value="UniProtKB-KW"/>
</dbReference>
<dbReference type="InterPro" id="IPR001680">
    <property type="entry name" value="WD40_rpt"/>
</dbReference>
<evidence type="ECO:0000256" key="7">
    <source>
        <dbReference type="PROSITE-ProRule" id="PRU00221"/>
    </source>
</evidence>